<gene>
    <name evidence="1" type="ORF">RB636_04160</name>
</gene>
<dbReference type="Proteomes" id="UP001348265">
    <property type="component" value="Unassembled WGS sequence"/>
</dbReference>
<evidence type="ECO:0000313" key="1">
    <source>
        <dbReference type="EMBL" id="MEF3112395.1"/>
    </source>
</evidence>
<evidence type="ECO:0000313" key="2">
    <source>
        <dbReference type="Proteomes" id="UP001348265"/>
    </source>
</evidence>
<organism evidence="1 2">
    <name type="scientific">Streptomyces chrestomyceticus</name>
    <dbReference type="NCBI Taxonomy" id="68185"/>
    <lineage>
        <taxon>Bacteria</taxon>
        <taxon>Bacillati</taxon>
        <taxon>Actinomycetota</taxon>
        <taxon>Actinomycetes</taxon>
        <taxon>Kitasatosporales</taxon>
        <taxon>Streptomycetaceae</taxon>
        <taxon>Streptomyces</taxon>
    </lineage>
</organism>
<dbReference type="EMBL" id="JAVFKM010000002">
    <property type="protein sequence ID" value="MEF3112395.1"/>
    <property type="molecule type" value="Genomic_DNA"/>
</dbReference>
<comment type="caution">
    <text evidence="1">The sequence shown here is derived from an EMBL/GenBank/DDBJ whole genome shotgun (WGS) entry which is preliminary data.</text>
</comment>
<dbReference type="RefSeq" id="WP_331785392.1">
    <property type="nucleotide sequence ID" value="NZ_JAVFKM010000002.1"/>
</dbReference>
<keyword evidence="2" id="KW-1185">Reference proteome</keyword>
<reference evidence="1 2" key="1">
    <citation type="submission" date="2023-08" db="EMBL/GenBank/DDBJ databases">
        <authorList>
            <person name="Sharma P."/>
            <person name="Verma V."/>
            <person name="Mohan M.K."/>
            <person name="Dubey A.K."/>
        </authorList>
    </citation>
    <scope>NUCLEOTIDE SEQUENCE [LARGE SCALE GENOMIC DNA]</scope>
    <source>
        <strain evidence="1 2">ADP4</strain>
    </source>
</reference>
<protein>
    <submittedName>
        <fullName evidence="1">Uncharacterized protein</fullName>
    </submittedName>
</protein>
<accession>A0ABU7WLJ7</accession>
<proteinExistence type="predicted"/>
<name>A0ABU7WLJ7_9ACTN</name>
<sequence length="58" mass="6451">MLTQREAQGAVQIMTRQDDETYVAEERDGSWFVLHDGQDVSMEAGKRLIDARAAGIAL</sequence>